<organism evidence="2 3">
    <name type="scientific">Nitrospina watsonii</name>
    <dbReference type="NCBI Taxonomy" id="1323948"/>
    <lineage>
        <taxon>Bacteria</taxon>
        <taxon>Pseudomonadati</taxon>
        <taxon>Nitrospinota/Tectimicrobiota group</taxon>
        <taxon>Nitrospinota</taxon>
        <taxon>Nitrospinia</taxon>
        <taxon>Nitrospinales</taxon>
        <taxon>Nitrospinaceae</taxon>
        <taxon>Nitrospina</taxon>
    </lineage>
</organism>
<reference evidence="2 3" key="1">
    <citation type="submission" date="2022-09" db="EMBL/GenBank/DDBJ databases">
        <authorList>
            <person name="Kop L."/>
        </authorList>
    </citation>
    <scope>NUCLEOTIDE SEQUENCE [LARGE SCALE GENOMIC DNA]</scope>
    <source>
        <strain evidence="2 3">347</strain>
    </source>
</reference>
<sequence length="478" mass="52479">MRAATGNVMQAVPLPTPSLRTAVRRRAIAVALLLLCAFILTACDTTRYARKKIPKEVMQTYLENKPQPLHKIYRDVLEEGERNFVLNHMKAGLGALELGRDPLAAESFETTLLSIESVYAENEAAEKARSVWYEEGKKDFKGEPYERAMAYYYRGLLFLKAGDYENARACFKSGQLQDALAENQKYQMDFALLIYLEGWASHLLGDEQLAQTAFQEAQALRPELVPPTPDDNVLVLAESGTSPVKVAAGKGNAALTFQRGSGFPEQSARVFAGNKSYTPKMTEDIYWQASTRGGRVVDAILKDKVVFKETHEAVGQALTELGVQGMLLSTQHDSNEGLLISGIVTAIGLVEQGVAASTQTRADDRYWNSLPDRVHVFTYRMAPNAPDRTVRVTFLDARGSTVSGLTLNAEVALNTRGHGFAWVRSRPSVGSVQNVQTDTTHDTTPEAPPPRPVNPTVPPGKPPPPIDAWTQPPDRGNP</sequence>
<dbReference type="RefSeq" id="WP_282010109.1">
    <property type="nucleotide sequence ID" value="NZ_OX336137.1"/>
</dbReference>
<feature type="region of interest" description="Disordered" evidence="1">
    <location>
        <begin position="428"/>
        <end position="478"/>
    </location>
</feature>
<evidence type="ECO:0000313" key="3">
    <source>
        <dbReference type="Proteomes" id="UP001157733"/>
    </source>
</evidence>
<proteinExistence type="predicted"/>
<dbReference type="SUPFAM" id="SSF48452">
    <property type="entry name" value="TPR-like"/>
    <property type="match status" value="1"/>
</dbReference>
<dbReference type="Proteomes" id="UP001157733">
    <property type="component" value="Chromosome"/>
</dbReference>
<dbReference type="SMART" id="SM00028">
    <property type="entry name" value="TPR"/>
    <property type="match status" value="2"/>
</dbReference>
<evidence type="ECO:0000313" key="2">
    <source>
        <dbReference type="EMBL" id="CAI2717148.1"/>
    </source>
</evidence>
<dbReference type="InterPro" id="IPR019734">
    <property type="entry name" value="TPR_rpt"/>
</dbReference>
<evidence type="ECO:0008006" key="4">
    <source>
        <dbReference type="Google" id="ProtNLM"/>
    </source>
</evidence>
<dbReference type="InterPro" id="IPR011990">
    <property type="entry name" value="TPR-like_helical_dom_sf"/>
</dbReference>
<accession>A0ABN8VYD0</accession>
<gene>
    <name evidence="2" type="ORF">NSPWAT_0289</name>
</gene>
<protein>
    <recommendedName>
        <fullName evidence="4">Tetratricopeptide repeat protein</fullName>
    </recommendedName>
</protein>
<keyword evidence="3" id="KW-1185">Reference proteome</keyword>
<evidence type="ECO:0000256" key="1">
    <source>
        <dbReference type="SAM" id="MobiDB-lite"/>
    </source>
</evidence>
<dbReference type="Gene3D" id="1.25.40.10">
    <property type="entry name" value="Tetratricopeptide repeat domain"/>
    <property type="match status" value="1"/>
</dbReference>
<feature type="compositionally biased region" description="Polar residues" evidence="1">
    <location>
        <begin position="428"/>
        <end position="438"/>
    </location>
</feature>
<name>A0ABN8VYD0_9BACT</name>
<dbReference type="EMBL" id="OX336137">
    <property type="protein sequence ID" value="CAI2717148.1"/>
    <property type="molecule type" value="Genomic_DNA"/>
</dbReference>
<feature type="compositionally biased region" description="Pro residues" evidence="1">
    <location>
        <begin position="446"/>
        <end position="466"/>
    </location>
</feature>